<feature type="signal peptide" evidence="1">
    <location>
        <begin position="1"/>
        <end position="18"/>
    </location>
</feature>
<gene>
    <name evidence="2" type="ORF">DVG78_13820</name>
</gene>
<dbReference type="AlphaFoldDB" id="A0A369IF70"/>
<keyword evidence="1" id="KW-0732">Signal</keyword>
<keyword evidence="3" id="KW-1185">Reference proteome</keyword>
<dbReference type="Proteomes" id="UP000253141">
    <property type="component" value="Unassembled WGS sequence"/>
</dbReference>
<accession>A0A369IF70</accession>
<feature type="chain" id="PRO_5017066806" evidence="1">
    <location>
        <begin position="19"/>
        <end position="312"/>
    </location>
</feature>
<dbReference type="RefSeq" id="WP_114461662.1">
    <property type="nucleotide sequence ID" value="NZ_QPIW01000010.1"/>
</dbReference>
<dbReference type="OrthoDB" id="1115009at2"/>
<dbReference type="InterPro" id="IPR025345">
    <property type="entry name" value="DUF4249"/>
</dbReference>
<dbReference type="PROSITE" id="PS51257">
    <property type="entry name" value="PROKAR_LIPOPROTEIN"/>
    <property type="match status" value="1"/>
</dbReference>
<organism evidence="2 3">
    <name type="scientific">Runella aurantiaca</name>
    <dbReference type="NCBI Taxonomy" id="2282308"/>
    <lineage>
        <taxon>Bacteria</taxon>
        <taxon>Pseudomonadati</taxon>
        <taxon>Bacteroidota</taxon>
        <taxon>Cytophagia</taxon>
        <taxon>Cytophagales</taxon>
        <taxon>Spirosomataceae</taxon>
        <taxon>Runella</taxon>
    </lineage>
</organism>
<comment type="caution">
    <text evidence="2">The sequence shown here is derived from an EMBL/GenBank/DDBJ whole genome shotgun (WGS) entry which is preliminary data.</text>
</comment>
<evidence type="ECO:0000313" key="3">
    <source>
        <dbReference type="Proteomes" id="UP000253141"/>
    </source>
</evidence>
<evidence type="ECO:0000313" key="2">
    <source>
        <dbReference type="EMBL" id="RDB05276.1"/>
    </source>
</evidence>
<name>A0A369IF70_9BACT</name>
<protein>
    <submittedName>
        <fullName evidence="2">DUF4249 domain-containing protein</fullName>
    </submittedName>
</protein>
<proteinExistence type="predicted"/>
<reference evidence="2 3" key="1">
    <citation type="submission" date="2018-07" db="EMBL/GenBank/DDBJ databases">
        <title>Genome analysis of Runella aurantiaca.</title>
        <authorList>
            <person name="Yang X."/>
        </authorList>
    </citation>
    <scope>NUCLEOTIDE SEQUENCE [LARGE SCALE GENOMIC DNA]</scope>
    <source>
        <strain evidence="2 3">YX9</strain>
    </source>
</reference>
<sequence length="312" mass="34907">MKNTILVFLAICSISLFSCETLVNDVDPDRLPRSDSKLVVHGYLSPQDTTISINVYYSSQLIGGNNSPYWLNGSPISLNDAVVTLSNQGKSMTLPFDSKTGTYSIKATIMPILEGQTYELKVERGGQTAEAQCTVPQAVAIQEIKQDSVDSKMMDPSNPNYVPPKEYLYRIVWRDIAGQENYYRVGGYVFQNQTVQTSPNVFTVIPSIQDLNFWENNRLGAFSTDASADGKEMVSSTARTRLYNYPGSMLVFKVKYVELTLLNCEKTYYDYHRAVQAFDRNNPFAEPSLIPSNIKNGLGCFAAFNRSSFVLM</sequence>
<evidence type="ECO:0000256" key="1">
    <source>
        <dbReference type="SAM" id="SignalP"/>
    </source>
</evidence>
<dbReference type="EMBL" id="QPIW01000010">
    <property type="protein sequence ID" value="RDB05276.1"/>
    <property type="molecule type" value="Genomic_DNA"/>
</dbReference>
<dbReference type="Pfam" id="PF14054">
    <property type="entry name" value="DUF4249"/>
    <property type="match status" value="1"/>
</dbReference>